<evidence type="ECO:0000256" key="2">
    <source>
        <dbReference type="ARBA" id="ARBA00023315"/>
    </source>
</evidence>
<dbReference type="Pfam" id="PF00583">
    <property type="entry name" value="Acetyltransf_1"/>
    <property type="match status" value="1"/>
</dbReference>
<dbReference type="EMBL" id="DYWX01000057">
    <property type="protein sequence ID" value="HJF27716.1"/>
    <property type="molecule type" value="Genomic_DNA"/>
</dbReference>
<evidence type="ECO:0000313" key="5">
    <source>
        <dbReference type="Proteomes" id="UP000787156"/>
    </source>
</evidence>
<dbReference type="SUPFAM" id="SSF55729">
    <property type="entry name" value="Acyl-CoA N-acyltransferases (Nat)"/>
    <property type="match status" value="1"/>
</dbReference>
<accession>A0A9D2US43</accession>
<proteinExistence type="predicted"/>
<dbReference type="AlphaFoldDB" id="A0A9D2US43"/>
<evidence type="ECO:0000259" key="3">
    <source>
        <dbReference type="PROSITE" id="PS51186"/>
    </source>
</evidence>
<sequence length="140" mass="16599">MMKVPQQEWLVLWKGYQKFYQTEISEEVSSNTWSKLTSPEQDNMYGFAALIGQKVVGLVHVVEYESSWTMRPYAYLQDLFTHPDYRGQGVARKLIEHVYQVAQQRNCDRVYWLTQESNRQAQVLYDKVAKKTGFIQYRMA</sequence>
<dbReference type="PANTHER" id="PTHR10545">
    <property type="entry name" value="DIAMINE N-ACETYLTRANSFERASE"/>
    <property type="match status" value="1"/>
</dbReference>
<feature type="domain" description="N-acetyltransferase" evidence="3">
    <location>
        <begin position="1"/>
        <end position="140"/>
    </location>
</feature>
<dbReference type="Proteomes" id="UP000787156">
    <property type="component" value="Unassembled WGS sequence"/>
</dbReference>
<dbReference type="GO" id="GO:0008080">
    <property type="term" value="F:N-acetyltransferase activity"/>
    <property type="evidence" value="ECO:0007669"/>
    <property type="project" value="TreeGrafter"/>
</dbReference>
<name>A0A9D2US43_ACILW</name>
<dbReference type="InterPro" id="IPR016181">
    <property type="entry name" value="Acyl_CoA_acyltransferase"/>
</dbReference>
<protein>
    <submittedName>
        <fullName evidence="4">GNAT family N-acetyltransferase</fullName>
    </submittedName>
</protein>
<evidence type="ECO:0000313" key="4">
    <source>
        <dbReference type="EMBL" id="HJF27716.1"/>
    </source>
</evidence>
<reference evidence="4" key="1">
    <citation type="journal article" date="2021" name="PeerJ">
        <title>Extensive microbial diversity within the chicken gut microbiome revealed by metagenomics and culture.</title>
        <authorList>
            <person name="Gilroy R."/>
            <person name="Ravi A."/>
            <person name="Getino M."/>
            <person name="Pursley I."/>
            <person name="Horton D.L."/>
            <person name="Alikhan N.F."/>
            <person name="Baker D."/>
            <person name="Gharbi K."/>
            <person name="Hall N."/>
            <person name="Watson M."/>
            <person name="Adriaenssens E.M."/>
            <person name="Foster-Nyarko E."/>
            <person name="Jarju S."/>
            <person name="Secka A."/>
            <person name="Antonio M."/>
            <person name="Oren A."/>
            <person name="Chaudhuri R.R."/>
            <person name="La Ragione R."/>
            <person name="Hildebrand F."/>
            <person name="Pallen M.J."/>
        </authorList>
    </citation>
    <scope>NUCLEOTIDE SEQUENCE</scope>
    <source>
        <strain evidence="4">CHK135-1449</strain>
    </source>
</reference>
<dbReference type="CDD" id="cd04301">
    <property type="entry name" value="NAT_SF"/>
    <property type="match status" value="1"/>
</dbReference>
<dbReference type="Gene3D" id="3.40.630.30">
    <property type="match status" value="1"/>
</dbReference>
<evidence type="ECO:0000256" key="1">
    <source>
        <dbReference type="ARBA" id="ARBA00022679"/>
    </source>
</evidence>
<dbReference type="PANTHER" id="PTHR10545:SF42">
    <property type="entry name" value="ACETYLTRANSFERASE"/>
    <property type="match status" value="1"/>
</dbReference>
<reference evidence="4" key="2">
    <citation type="submission" date="2021-09" db="EMBL/GenBank/DDBJ databases">
        <authorList>
            <person name="Gilroy R."/>
        </authorList>
    </citation>
    <scope>NUCLEOTIDE SEQUENCE</scope>
    <source>
        <strain evidence="4">CHK135-1449</strain>
    </source>
</reference>
<organism evidence="4 5">
    <name type="scientific">Acinetobacter lwoffii</name>
    <dbReference type="NCBI Taxonomy" id="28090"/>
    <lineage>
        <taxon>Bacteria</taxon>
        <taxon>Pseudomonadati</taxon>
        <taxon>Pseudomonadota</taxon>
        <taxon>Gammaproteobacteria</taxon>
        <taxon>Moraxellales</taxon>
        <taxon>Moraxellaceae</taxon>
        <taxon>Acinetobacter</taxon>
    </lineage>
</organism>
<dbReference type="PROSITE" id="PS51186">
    <property type="entry name" value="GNAT"/>
    <property type="match status" value="1"/>
</dbReference>
<keyword evidence="1" id="KW-0808">Transferase</keyword>
<gene>
    <name evidence="4" type="ORF">K8V79_05650</name>
</gene>
<dbReference type="InterPro" id="IPR051016">
    <property type="entry name" value="Diverse_Substrate_AcTransf"/>
</dbReference>
<keyword evidence="2" id="KW-0012">Acyltransferase</keyword>
<comment type="caution">
    <text evidence="4">The sequence shown here is derived from an EMBL/GenBank/DDBJ whole genome shotgun (WGS) entry which is preliminary data.</text>
</comment>
<dbReference type="InterPro" id="IPR000182">
    <property type="entry name" value="GNAT_dom"/>
</dbReference>